<comment type="caution">
    <text evidence="2">The sequence shown here is derived from an EMBL/GenBank/DDBJ whole genome shotgun (WGS) entry which is preliminary data.</text>
</comment>
<name>A0ABT4LKT3_9PROT</name>
<dbReference type="InterPro" id="IPR030935">
    <property type="entry name" value="PBSX_Proteobac"/>
</dbReference>
<dbReference type="NCBIfam" id="TIGR01540">
    <property type="entry name" value="portal_PBSX"/>
    <property type="match status" value="1"/>
</dbReference>
<protein>
    <submittedName>
        <fullName evidence="2">Phage portal protein</fullName>
    </submittedName>
</protein>
<proteinExistence type="inferred from homology"/>
<keyword evidence="3" id="KW-1185">Reference proteome</keyword>
<dbReference type="InterPro" id="IPR006430">
    <property type="entry name" value="Phage_portal_PBSX"/>
</dbReference>
<dbReference type="InterPro" id="IPR006944">
    <property type="entry name" value="Phage/GTA_portal"/>
</dbReference>
<dbReference type="Proteomes" id="UP001069802">
    <property type="component" value="Unassembled WGS sequence"/>
</dbReference>
<sequence>MVTIKSVTRDEAVQPASASFFSFGDPVPVLQGRDLLGYYHSNWNGKYYTPPISFDALAKSQTANPHHKSAMEVKVNILTSCYRGHRLLPKQSFKRWATDFVFFGNGYLELIRNGLGGSYQLKPTLAKYTRVGREGAFWYLHEMGKEHAFKSPVFHLLEPDINQEIYGMPGYLAALNSALLNESATLFRRKYYENGSHAGFILYMTDPLQNQEDIDSLRKALKDAKGPGNFKNLFAYSPNGKPDGMKVIPIAEVGAKDEFLNVKNVTRDDILAAHRVPPQLMGIVPNNTGGFGSATDAAKVFSRNELVPLQSSFKSLNDWIGEEVMVFDDYVIEGLKEESGTGEEE</sequence>
<evidence type="ECO:0000313" key="2">
    <source>
        <dbReference type="EMBL" id="MCZ4281719.1"/>
    </source>
</evidence>
<dbReference type="Pfam" id="PF04860">
    <property type="entry name" value="Phage_portal"/>
    <property type="match status" value="1"/>
</dbReference>
<accession>A0ABT4LKT3</accession>
<dbReference type="RefSeq" id="WP_269423881.1">
    <property type="nucleotide sequence ID" value="NZ_JAPWGY010000004.1"/>
</dbReference>
<dbReference type="EMBL" id="JAPWGY010000004">
    <property type="protein sequence ID" value="MCZ4281719.1"/>
    <property type="molecule type" value="Genomic_DNA"/>
</dbReference>
<comment type="similarity">
    <text evidence="1">Belongs to the phage portal family. PBSX subfamily.</text>
</comment>
<evidence type="ECO:0000256" key="1">
    <source>
        <dbReference type="ARBA" id="ARBA00006799"/>
    </source>
</evidence>
<reference evidence="2" key="1">
    <citation type="submission" date="2022-12" db="EMBL/GenBank/DDBJ databases">
        <title>Bacterial isolates from different developmental stages of Nematostella vectensis.</title>
        <authorList>
            <person name="Fraune S."/>
        </authorList>
    </citation>
    <scope>NUCLEOTIDE SEQUENCE</scope>
    <source>
        <strain evidence="2">G21630-S1</strain>
    </source>
</reference>
<gene>
    <name evidence="2" type="ORF">O4H49_13090</name>
</gene>
<evidence type="ECO:0000313" key="3">
    <source>
        <dbReference type="Proteomes" id="UP001069802"/>
    </source>
</evidence>
<dbReference type="PIRSF" id="PIRSF018494">
    <property type="entry name" value="PBSX_VPQ"/>
    <property type="match status" value="1"/>
</dbReference>
<organism evidence="2 3">
    <name type="scientific">Kiloniella laminariae</name>
    <dbReference type="NCBI Taxonomy" id="454162"/>
    <lineage>
        <taxon>Bacteria</taxon>
        <taxon>Pseudomonadati</taxon>
        <taxon>Pseudomonadota</taxon>
        <taxon>Alphaproteobacteria</taxon>
        <taxon>Rhodospirillales</taxon>
        <taxon>Kiloniellaceae</taxon>
        <taxon>Kiloniella</taxon>
    </lineage>
</organism>